<feature type="region of interest" description="Disordered" evidence="1">
    <location>
        <begin position="223"/>
        <end position="275"/>
    </location>
</feature>
<feature type="chain" id="PRO_5005601535" description="Phosphatidylethanolamine-binding protein" evidence="2">
    <location>
        <begin position="20"/>
        <end position="275"/>
    </location>
</feature>
<keyword evidence="4" id="KW-1185">Reference proteome</keyword>
<dbReference type="EMBL" id="JWZX01003351">
    <property type="protein sequence ID" value="KOO21565.1"/>
    <property type="molecule type" value="Genomic_DNA"/>
</dbReference>
<evidence type="ECO:0000256" key="1">
    <source>
        <dbReference type="SAM" id="MobiDB-lite"/>
    </source>
</evidence>
<dbReference type="InterPro" id="IPR035810">
    <property type="entry name" value="PEBP_euk"/>
</dbReference>
<sequence length="275" mass="29917">MALGSRVWIALALMAAAAAQRSTYDTSLDDADAYIGALGLPKGLPRLEVKYKKGGFGAKYYVSGSDSRISTRSDVALNERPLVEWEPTKFGAHQDRYAVMLLAPDEPKRAAGDGSADGEKGPILHWFALNCAQSTSKNDEKCYHSIPYNGPRSTDGILNDNPAMDHRYIFILFRQVKPPPGSVIQDYLLTTRENFNLRGFLRAVEGGLEAVAVNFFYAHSDKEQEKLAGPSPTGPTSRIVTDPPPPPAPFDGKAAVSARSLGPKWQSKPSAHDEL</sequence>
<dbReference type="InterPro" id="IPR036610">
    <property type="entry name" value="PEBP-like_sf"/>
</dbReference>
<evidence type="ECO:0000313" key="3">
    <source>
        <dbReference type="EMBL" id="KOO21565.1"/>
    </source>
</evidence>
<organism evidence="3 4">
    <name type="scientific">Chrysochromulina tobinii</name>
    <dbReference type="NCBI Taxonomy" id="1460289"/>
    <lineage>
        <taxon>Eukaryota</taxon>
        <taxon>Haptista</taxon>
        <taxon>Haptophyta</taxon>
        <taxon>Prymnesiophyceae</taxon>
        <taxon>Prymnesiales</taxon>
        <taxon>Chrysochromulinaceae</taxon>
        <taxon>Chrysochromulina</taxon>
    </lineage>
</organism>
<dbReference type="Gene3D" id="3.90.280.10">
    <property type="entry name" value="PEBP-like"/>
    <property type="match status" value="1"/>
</dbReference>
<dbReference type="Proteomes" id="UP000037460">
    <property type="component" value="Unassembled WGS sequence"/>
</dbReference>
<gene>
    <name evidence="3" type="ORF">Ctob_001636</name>
</gene>
<feature type="signal peptide" evidence="2">
    <location>
        <begin position="1"/>
        <end position="19"/>
    </location>
</feature>
<reference evidence="4" key="1">
    <citation type="journal article" date="2015" name="PLoS Genet.">
        <title>Genome Sequence and Transcriptome Analyses of Chrysochromulina tobin: Metabolic Tools for Enhanced Algal Fitness in the Prominent Order Prymnesiales (Haptophyceae).</title>
        <authorList>
            <person name="Hovde B.T."/>
            <person name="Deodato C.R."/>
            <person name="Hunsperger H.M."/>
            <person name="Ryken S.A."/>
            <person name="Yost W."/>
            <person name="Jha R.K."/>
            <person name="Patterson J."/>
            <person name="Monnat R.J. Jr."/>
            <person name="Barlow S.B."/>
            <person name="Starkenburg S.R."/>
            <person name="Cattolico R.A."/>
        </authorList>
    </citation>
    <scope>NUCLEOTIDE SEQUENCE</scope>
    <source>
        <strain evidence="4">CCMP291</strain>
    </source>
</reference>
<name>A0A0M0J516_9EUKA</name>
<dbReference type="InterPro" id="IPR008914">
    <property type="entry name" value="PEBP"/>
</dbReference>
<keyword evidence="2" id="KW-0732">Signal</keyword>
<dbReference type="SUPFAM" id="SSF49777">
    <property type="entry name" value="PEBP-like"/>
    <property type="match status" value="1"/>
</dbReference>
<dbReference type="PANTHER" id="PTHR11362">
    <property type="entry name" value="PHOSPHATIDYLETHANOLAMINE-BINDING PROTEIN"/>
    <property type="match status" value="1"/>
</dbReference>
<dbReference type="Pfam" id="PF01161">
    <property type="entry name" value="PBP"/>
    <property type="match status" value="1"/>
</dbReference>
<proteinExistence type="predicted"/>
<evidence type="ECO:0008006" key="5">
    <source>
        <dbReference type="Google" id="ProtNLM"/>
    </source>
</evidence>
<dbReference type="PANTHER" id="PTHR11362:SF82">
    <property type="entry name" value="PHOSPHATIDYLETHANOLAMINE-BINDING PROTEIN 4"/>
    <property type="match status" value="1"/>
</dbReference>
<comment type="caution">
    <text evidence="3">The sequence shown here is derived from an EMBL/GenBank/DDBJ whole genome shotgun (WGS) entry which is preliminary data.</text>
</comment>
<evidence type="ECO:0000256" key="2">
    <source>
        <dbReference type="SAM" id="SignalP"/>
    </source>
</evidence>
<dbReference type="AlphaFoldDB" id="A0A0M0J516"/>
<dbReference type="OrthoDB" id="2506647at2759"/>
<protein>
    <recommendedName>
        <fullName evidence="5">Phosphatidylethanolamine-binding protein</fullName>
    </recommendedName>
</protein>
<accession>A0A0M0J516</accession>
<evidence type="ECO:0000313" key="4">
    <source>
        <dbReference type="Proteomes" id="UP000037460"/>
    </source>
</evidence>